<keyword evidence="2" id="KW-1185">Reference proteome</keyword>
<dbReference type="EMBL" id="CM039432">
    <property type="protein sequence ID" value="KAI4333106.1"/>
    <property type="molecule type" value="Genomic_DNA"/>
</dbReference>
<proteinExistence type="predicted"/>
<gene>
    <name evidence="1" type="ORF">L6164_017953</name>
</gene>
<sequence>MDNVQSRDSTYNETFENFTTLFKHALSCAIEAHYALPLGLKSLSHSSSAALTVINRCPFSIFSLILSLPKFPRYALASFPTTFPPHSPEASEIAHRRRCLSPPSGNVRSDVALLFRLCNYFCLALSAFSEARVLETLDPLQFLSLWKLF</sequence>
<evidence type="ECO:0000313" key="2">
    <source>
        <dbReference type="Proteomes" id="UP000828941"/>
    </source>
</evidence>
<evidence type="ECO:0000313" key="1">
    <source>
        <dbReference type="EMBL" id="KAI4333106.1"/>
    </source>
</evidence>
<accession>A0ACB9ND35</accession>
<reference evidence="1 2" key="1">
    <citation type="journal article" date="2022" name="DNA Res.">
        <title>Chromosomal-level genome assembly of the orchid tree Bauhinia variegata (Leguminosae; Cercidoideae) supports the allotetraploid origin hypothesis of Bauhinia.</title>
        <authorList>
            <person name="Zhong Y."/>
            <person name="Chen Y."/>
            <person name="Zheng D."/>
            <person name="Pang J."/>
            <person name="Liu Y."/>
            <person name="Luo S."/>
            <person name="Meng S."/>
            <person name="Qian L."/>
            <person name="Wei D."/>
            <person name="Dai S."/>
            <person name="Zhou R."/>
        </authorList>
    </citation>
    <scope>NUCLEOTIDE SEQUENCE [LARGE SCALE GENOMIC DNA]</scope>
    <source>
        <strain evidence="1">BV-YZ2020</strain>
    </source>
</reference>
<organism evidence="1 2">
    <name type="scientific">Bauhinia variegata</name>
    <name type="common">Purple orchid tree</name>
    <name type="synonym">Phanera variegata</name>
    <dbReference type="NCBI Taxonomy" id="167791"/>
    <lineage>
        <taxon>Eukaryota</taxon>
        <taxon>Viridiplantae</taxon>
        <taxon>Streptophyta</taxon>
        <taxon>Embryophyta</taxon>
        <taxon>Tracheophyta</taxon>
        <taxon>Spermatophyta</taxon>
        <taxon>Magnoliopsida</taxon>
        <taxon>eudicotyledons</taxon>
        <taxon>Gunneridae</taxon>
        <taxon>Pentapetalae</taxon>
        <taxon>rosids</taxon>
        <taxon>fabids</taxon>
        <taxon>Fabales</taxon>
        <taxon>Fabaceae</taxon>
        <taxon>Cercidoideae</taxon>
        <taxon>Cercideae</taxon>
        <taxon>Bauhiniinae</taxon>
        <taxon>Bauhinia</taxon>
    </lineage>
</organism>
<dbReference type="Proteomes" id="UP000828941">
    <property type="component" value="Chromosome 7"/>
</dbReference>
<comment type="caution">
    <text evidence="1">The sequence shown here is derived from an EMBL/GenBank/DDBJ whole genome shotgun (WGS) entry which is preliminary data.</text>
</comment>
<protein>
    <submittedName>
        <fullName evidence="1">Uncharacterized protein</fullName>
    </submittedName>
</protein>
<name>A0ACB9ND35_BAUVA</name>